<comment type="caution">
    <text evidence="7">The sequence shown here is derived from an EMBL/GenBank/DDBJ whole genome shotgun (WGS) entry which is preliminary data.</text>
</comment>
<dbReference type="InterPro" id="IPR050834">
    <property type="entry name" value="Glycosyltransf_2"/>
</dbReference>
<reference evidence="7 8" key="1">
    <citation type="submission" date="2018-12" db="EMBL/GenBank/DDBJ databases">
        <authorList>
            <person name="Lunina O.N."/>
            <person name="Grouzdev D.S."/>
            <person name="Gorlenko V.M."/>
            <person name="Savvichev A.S."/>
        </authorList>
    </citation>
    <scope>NUCLEOTIDE SEQUENCE [LARGE SCALE GENOMIC DNA]</scope>
    <source>
        <strain evidence="7 8">BrKhr-17</strain>
    </source>
</reference>
<evidence type="ECO:0000313" key="10">
    <source>
        <dbReference type="Proteomes" id="UP000489351"/>
    </source>
</evidence>
<evidence type="ECO:0000256" key="3">
    <source>
        <dbReference type="ARBA" id="ARBA00022679"/>
    </source>
</evidence>
<dbReference type="EMBL" id="VMRG01000001">
    <property type="protein sequence ID" value="KAA6232364.1"/>
    <property type="molecule type" value="Genomic_DNA"/>
</dbReference>
<organism evidence="7 8">
    <name type="scientific">Chlorobium phaeovibrioides</name>
    <dbReference type="NCBI Taxonomy" id="1094"/>
    <lineage>
        <taxon>Bacteria</taxon>
        <taxon>Pseudomonadati</taxon>
        <taxon>Chlorobiota</taxon>
        <taxon>Chlorobiia</taxon>
        <taxon>Chlorobiales</taxon>
        <taxon>Chlorobiaceae</taxon>
        <taxon>Chlorobium/Pelodictyon group</taxon>
        <taxon>Chlorobium</taxon>
    </lineage>
</organism>
<evidence type="ECO:0000259" key="4">
    <source>
        <dbReference type="Pfam" id="PF00535"/>
    </source>
</evidence>
<dbReference type="EMBL" id="RXYK01000001">
    <property type="protein sequence ID" value="RTY40107.1"/>
    <property type="molecule type" value="Genomic_DNA"/>
</dbReference>
<keyword evidence="3 7" id="KW-0808">Transferase</keyword>
<dbReference type="InterPro" id="IPR001173">
    <property type="entry name" value="Glyco_trans_2-like"/>
</dbReference>
<dbReference type="Gene3D" id="3.90.550.10">
    <property type="entry name" value="Spore Coat Polysaccharide Biosynthesis Protein SpsA, Chain A"/>
    <property type="match status" value="1"/>
</dbReference>
<dbReference type="RefSeq" id="WP_011889984.1">
    <property type="nucleotide sequence ID" value="NZ_CP041698.1"/>
</dbReference>
<dbReference type="PANTHER" id="PTHR43685:SF5">
    <property type="entry name" value="GLYCOSYLTRANSFERASE EPSE-RELATED"/>
    <property type="match status" value="1"/>
</dbReference>
<dbReference type="Proteomes" id="UP000489351">
    <property type="component" value="Unassembled WGS sequence"/>
</dbReference>
<dbReference type="OMA" id="RYMKHSN"/>
<name>A0A3S0U2U9_CHLPH</name>
<evidence type="ECO:0000256" key="2">
    <source>
        <dbReference type="ARBA" id="ARBA00022676"/>
    </source>
</evidence>
<feature type="domain" description="Glycosyltransferase 2-like" evidence="4">
    <location>
        <begin position="10"/>
        <end position="115"/>
    </location>
</feature>
<reference evidence="5 9" key="2">
    <citation type="submission" date="2019-07" db="EMBL/GenBank/DDBJ databases">
        <title>Draft genome Sequence of Chlorobium phaeovibrioides sp. strain PhvTcv-s14, from the Phylum Chlorobi.</title>
        <authorList>
            <person name="Babenko V."/>
            <person name="Boldyreva D."/>
            <person name="Kanygina A."/>
            <person name="Selezneva O."/>
            <person name="Akopiyan T."/>
            <person name="Lunina O."/>
        </authorList>
    </citation>
    <scope>NUCLEOTIDE SEQUENCE [LARGE SCALE GENOMIC DNA]</scope>
    <source>
        <strain evidence="5 9">GrTcv12</strain>
    </source>
</reference>
<dbReference type="Pfam" id="PF00535">
    <property type="entry name" value="Glycos_transf_2"/>
    <property type="match status" value="1"/>
</dbReference>
<keyword evidence="10" id="KW-1185">Reference proteome</keyword>
<dbReference type="CDD" id="cd00761">
    <property type="entry name" value="Glyco_tranf_GTA_type"/>
    <property type="match status" value="1"/>
</dbReference>
<accession>A0A3S0U2U9</accession>
<evidence type="ECO:0000313" key="6">
    <source>
        <dbReference type="EMBL" id="MWV54105.1"/>
    </source>
</evidence>
<dbReference type="PANTHER" id="PTHR43685">
    <property type="entry name" value="GLYCOSYLTRANSFERASE"/>
    <property type="match status" value="1"/>
</dbReference>
<evidence type="ECO:0000313" key="8">
    <source>
        <dbReference type="Proteomes" id="UP000279908"/>
    </source>
</evidence>
<sequence length="213" mass="24286">MRFTSKPCVSVIMPTFNRSRFIRTAIKSLLSQTFTDWELLIVDDGSTDSTMQIVEPYLFENPRVRYMKHSNRKAPLSRNAGMQASFGKFITFLDSDDYYLPNHLASRVSIIGEPDSPDLLVGGILAPPGTMVRDRTNPEMLVPLEQCIPGATFFGRRELFFALSGFRNLPYAEDTDLWERATAAGWKLKTVDHPKTYIYQQSPDSITQNYRQS</sequence>
<evidence type="ECO:0000313" key="9">
    <source>
        <dbReference type="Proteomes" id="UP000327458"/>
    </source>
</evidence>
<reference evidence="6 10" key="3">
    <citation type="submission" date="2019-11" db="EMBL/GenBank/DDBJ databases">
        <title>Green- and brown-colored morphotypes of Chlorobia in the stratified aquatic ecosystems of Kandalaksha Gulf (White Sea): A model for study of the accessory genome evolution.</title>
        <authorList>
            <person name="Grouzdev D.S."/>
        </authorList>
    </citation>
    <scope>NUCLEOTIDE SEQUENCE [LARGE SCALE GENOMIC DNA]</scope>
    <source>
        <strain evidence="6 10">ZM</strain>
    </source>
</reference>
<proteinExistence type="inferred from homology"/>
<protein>
    <submittedName>
        <fullName evidence="6 7">Glycosyltransferase</fullName>
    </submittedName>
</protein>
<evidence type="ECO:0000256" key="1">
    <source>
        <dbReference type="ARBA" id="ARBA00006739"/>
    </source>
</evidence>
<dbReference type="EMBL" id="WUBZ01000007">
    <property type="protein sequence ID" value="MWV54105.1"/>
    <property type="molecule type" value="Genomic_DNA"/>
</dbReference>
<dbReference type="Proteomes" id="UP000279908">
    <property type="component" value="Unassembled WGS sequence"/>
</dbReference>
<dbReference type="SUPFAM" id="SSF53448">
    <property type="entry name" value="Nucleotide-diphospho-sugar transferases"/>
    <property type="match status" value="1"/>
</dbReference>
<dbReference type="AlphaFoldDB" id="A0A3S0U2U9"/>
<keyword evidence="2" id="KW-0328">Glycosyltransferase</keyword>
<gene>
    <name evidence="7" type="ORF">EKD02_01565</name>
    <name evidence="5" type="ORF">FP507_04120</name>
    <name evidence="6" type="ORF">GJ685_03380</name>
</gene>
<dbReference type="Proteomes" id="UP000327458">
    <property type="component" value="Unassembled WGS sequence"/>
</dbReference>
<comment type="similarity">
    <text evidence="1">Belongs to the glycosyltransferase 2 family.</text>
</comment>
<evidence type="ECO:0000313" key="5">
    <source>
        <dbReference type="EMBL" id="KAA6232364.1"/>
    </source>
</evidence>
<evidence type="ECO:0000313" key="7">
    <source>
        <dbReference type="EMBL" id="RTY40107.1"/>
    </source>
</evidence>
<dbReference type="InterPro" id="IPR029044">
    <property type="entry name" value="Nucleotide-diphossugar_trans"/>
</dbReference>
<dbReference type="GO" id="GO:0016757">
    <property type="term" value="F:glycosyltransferase activity"/>
    <property type="evidence" value="ECO:0007669"/>
    <property type="project" value="UniProtKB-KW"/>
</dbReference>